<dbReference type="GO" id="GO:0004022">
    <property type="term" value="F:alcohol dehydrogenase (NAD+) activity"/>
    <property type="evidence" value="ECO:0007669"/>
    <property type="project" value="UniProtKB-EC"/>
</dbReference>
<proteinExistence type="inferred from homology"/>
<evidence type="ECO:0000256" key="3">
    <source>
        <dbReference type="ARBA" id="ARBA00023002"/>
    </source>
</evidence>
<name>A0A0F5LDA2_9HYPH</name>
<evidence type="ECO:0000256" key="2">
    <source>
        <dbReference type="ARBA" id="ARBA00007358"/>
    </source>
</evidence>
<dbReference type="Gene3D" id="3.40.50.1970">
    <property type="match status" value="1"/>
</dbReference>
<dbReference type="PATRIC" id="fig|361041.3.peg.719"/>
<dbReference type="InterPro" id="IPR039697">
    <property type="entry name" value="Alcohol_dehydrogenase_Fe"/>
</dbReference>
<comment type="cofactor">
    <cofactor evidence="1">
        <name>Fe cation</name>
        <dbReference type="ChEBI" id="CHEBI:24875"/>
    </cofactor>
</comment>
<evidence type="ECO:0000259" key="6">
    <source>
        <dbReference type="Pfam" id="PF00465"/>
    </source>
</evidence>
<evidence type="ECO:0000313" key="9">
    <source>
        <dbReference type="Proteomes" id="UP000033514"/>
    </source>
</evidence>
<reference evidence="8 9" key="1">
    <citation type="submission" date="2015-03" db="EMBL/GenBank/DDBJ databases">
        <authorList>
            <person name="Hassan Y.I."/>
            <person name="Lepp D."/>
            <person name="Zhou T."/>
        </authorList>
    </citation>
    <scope>NUCLEOTIDE SEQUENCE [LARGE SCALE GENOMIC DNA]</scope>
    <source>
        <strain evidence="8 9">GH2-10</strain>
    </source>
</reference>
<dbReference type="PANTHER" id="PTHR11496:SF102">
    <property type="entry name" value="ALCOHOL DEHYDROGENASE 4"/>
    <property type="match status" value="1"/>
</dbReference>
<protein>
    <submittedName>
        <fullName evidence="8">Alcohol dehydrogenase</fullName>
    </submittedName>
</protein>
<dbReference type="GO" id="GO:0046872">
    <property type="term" value="F:metal ion binding"/>
    <property type="evidence" value="ECO:0007669"/>
    <property type="project" value="InterPro"/>
</dbReference>
<gene>
    <name evidence="8" type="ORF">VW35_06970</name>
</gene>
<dbReference type="Pfam" id="PF25137">
    <property type="entry name" value="ADH_Fe_C"/>
    <property type="match status" value="1"/>
</dbReference>
<comment type="similarity">
    <text evidence="2">Belongs to the iron-containing alcohol dehydrogenase family.</text>
</comment>
<comment type="catalytic activity">
    <reaction evidence="5">
        <text>a primary alcohol + NAD(+) = an aldehyde + NADH + H(+)</text>
        <dbReference type="Rhea" id="RHEA:10736"/>
        <dbReference type="ChEBI" id="CHEBI:15378"/>
        <dbReference type="ChEBI" id="CHEBI:15734"/>
        <dbReference type="ChEBI" id="CHEBI:17478"/>
        <dbReference type="ChEBI" id="CHEBI:57540"/>
        <dbReference type="ChEBI" id="CHEBI:57945"/>
        <dbReference type="EC" id="1.1.1.1"/>
    </reaction>
</comment>
<dbReference type="AlphaFoldDB" id="A0A0F5LDA2"/>
<dbReference type="STRING" id="361041.VW35_06970"/>
<dbReference type="InterPro" id="IPR001670">
    <property type="entry name" value="ADH_Fe/GldA"/>
</dbReference>
<dbReference type="PANTHER" id="PTHR11496">
    <property type="entry name" value="ALCOHOL DEHYDROGENASE"/>
    <property type="match status" value="1"/>
</dbReference>
<dbReference type="PROSITE" id="PS00913">
    <property type="entry name" value="ADH_IRON_1"/>
    <property type="match status" value="1"/>
</dbReference>
<feature type="domain" description="Fe-containing alcohol dehydrogenase-like C-terminal" evidence="7">
    <location>
        <begin position="187"/>
        <end position="378"/>
    </location>
</feature>
<dbReference type="OrthoDB" id="9815791at2"/>
<keyword evidence="4" id="KW-0520">NAD</keyword>
<feature type="domain" description="Alcohol dehydrogenase iron-type/glycerol dehydrogenase GldA" evidence="6">
    <location>
        <begin position="17"/>
        <end position="176"/>
    </location>
</feature>
<dbReference type="CDD" id="cd08551">
    <property type="entry name" value="Fe-ADH"/>
    <property type="match status" value="1"/>
</dbReference>
<dbReference type="InterPro" id="IPR056798">
    <property type="entry name" value="ADH_Fe_C"/>
</dbReference>
<organism evidence="8 9">
    <name type="scientific">Devosia soli</name>
    <dbReference type="NCBI Taxonomy" id="361041"/>
    <lineage>
        <taxon>Bacteria</taxon>
        <taxon>Pseudomonadati</taxon>
        <taxon>Pseudomonadota</taxon>
        <taxon>Alphaproteobacteria</taxon>
        <taxon>Hyphomicrobiales</taxon>
        <taxon>Devosiaceae</taxon>
        <taxon>Devosia</taxon>
    </lineage>
</organism>
<accession>A0A0F5LDA2</accession>
<dbReference type="Pfam" id="PF00465">
    <property type="entry name" value="Fe-ADH"/>
    <property type="match status" value="1"/>
</dbReference>
<dbReference type="Proteomes" id="UP000033514">
    <property type="component" value="Unassembled WGS sequence"/>
</dbReference>
<dbReference type="InterPro" id="IPR018211">
    <property type="entry name" value="ADH_Fe_CS"/>
</dbReference>
<evidence type="ECO:0000256" key="5">
    <source>
        <dbReference type="ARBA" id="ARBA00049243"/>
    </source>
</evidence>
<keyword evidence="9" id="KW-1185">Reference proteome</keyword>
<dbReference type="RefSeq" id="WP_046142227.1">
    <property type="nucleotide sequence ID" value="NZ_LAJG01000014.1"/>
</dbReference>
<sequence>MPDTILSMARPITLVQPARLEIGAGAVSRLADWAEGYGRVFVVAMAPTVGFVDRIGLNGAVETFTDIPPEPDLPAVNAVLEAARVLRPDLVIGLGGGSVMDVAKLVAVLWDSEQTVLDVVGVNKVNGRRTALAQVPTTSGTGSEAGIRSLVTNPETLAKLAIESRHMLADIAVLDPELTYSVPSAVTAATGVDALAHCVEAYTSIKAHPLIDGYASLGIELVGKYLKRAVADGTDTEARAGMMLASYYGGICLGPVNTAGGHALAYPLGTRLKLPHGLANAIIFPHVLAFNAGTRPEKTAAVLKALGLSSPADERIVVDRAHDYCRSLGVDMSLKNHGAKEAQLPLWAEEAFAIKRLIDNNPRPMTQTDILAIYQAAL</sequence>
<keyword evidence="3" id="KW-0560">Oxidoreductase</keyword>
<evidence type="ECO:0000256" key="4">
    <source>
        <dbReference type="ARBA" id="ARBA00023027"/>
    </source>
</evidence>
<evidence type="ECO:0000259" key="7">
    <source>
        <dbReference type="Pfam" id="PF25137"/>
    </source>
</evidence>
<evidence type="ECO:0000256" key="1">
    <source>
        <dbReference type="ARBA" id="ARBA00001962"/>
    </source>
</evidence>
<evidence type="ECO:0000313" key="8">
    <source>
        <dbReference type="EMBL" id="KKB80164.1"/>
    </source>
</evidence>
<dbReference type="Gene3D" id="1.20.1090.10">
    <property type="entry name" value="Dehydroquinate synthase-like - alpha domain"/>
    <property type="match status" value="1"/>
</dbReference>
<dbReference type="EMBL" id="LAJG01000014">
    <property type="protein sequence ID" value="KKB80164.1"/>
    <property type="molecule type" value="Genomic_DNA"/>
</dbReference>
<comment type="caution">
    <text evidence="8">The sequence shown here is derived from an EMBL/GenBank/DDBJ whole genome shotgun (WGS) entry which is preliminary data.</text>
</comment>
<dbReference type="FunFam" id="3.40.50.1970:FF:000003">
    <property type="entry name" value="Alcohol dehydrogenase, iron-containing"/>
    <property type="match status" value="1"/>
</dbReference>
<dbReference type="SUPFAM" id="SSF56796">
    <property type="entry name" value="Dehydroquinate synthase-like"/>
    <property type="match status" value="1"/>
</dbReference>